<reference evidence="1" key="1">
    <citation type="journal article" date="2021" name="Proc. Natl. Acad. Sci. U.S.A.">
        <title>A Catalog of Tens of Thousands of Viruses from Human Metagenomes Reveals Hidden Associations with Chronic Diseases.</title>
        <authorList>
            <person name="Tisza M.J."/>
            <person name="Buck C.B."/>
        </authorList>
    </citation>
    <scope>NUCLEOTIDE SEQUENCE</scope>
    <source>
        <strain evidence="1">Ctrpg19</strain>
    </source>
</reference>
<name>A0A8S5MKE8_9CAUD</name>
<sequence length="127" mass="15316">MCLIRKAIREKKARKQFLMLNNDRVNELIKIQSTEFDRKRKLTDAMRDAMRKAYKNGVSLKELSEKYDITTLAVRYNVDDDYREEYNKKRSRKYKDNHSGRTIFPDDLAEYKKSLIREKKIKVYGLI</sequence>
<evidence type="ECO:0000313" key="1">
    <source>
        <dbReference type="EMBL" id="DAD82716.1"/>
    </source>
</evidence>
<dbReference type="EMBL" id="BK014923">
    <property type="protein sequence ID" value="DAD82716.1"/>
    <property type="molecule type" value="Genomic_DNA"/>
</dbReference>
<proteinExistence type="predicted"/>
<protein>
    <submittedName>
        <fullName evidence="1">Uncharacterized protein</fullName>
    </submittedName>
</protein>
<accession>A0A8S5MKE8</accession>
<organism evidence="1">
    <name type="scientific">Siphoviridae sp. ctrpg19</name>
    <dbReference type="NCBI Taxonomy" id="2826481"/>
    <lineage>
        <taxon>Viruses</taxon>
        <taxon>Duplodnaviria</taxon>
        <taxon>Heunggongvirae</taxon>
        <taxon>Uroviricota</taxon>
        <taxon>Caudoviricetes</taxon>
    </lineage>
</organism>